<protein>
    <recommendedName>
        <fullName evidence="3 12">Thymidylate kinase</fullName>
        <ecNumber evidence="2 12">2.7.4.9</ecNumber>
    </recommendedName>
    <alternativeName>
        <fullName evidence="9 12">dTMP kinase</fullName>
    </alternativeName>
</protein>
<evidence type="ECO:0000256" key="1">
    <source>
        <dbReference type="ARBA" id="ARBA00009776"/>
    </source>
</evidence>
<sequence length="218" mass="24362">MTLTSKGHFIVVEGLEGAGKSTALNTIKGFLASRTAECITVREPGGTPTGELLRHIITNAHAEEMLDARAELLLLYASRVQLLEQVILPALACGSWVLADRFELSTFAYQGGGRKLDHEFIECLSTHCLKGFRPNLTLFLDISPEKGLRRAKKRGRIDRIERESLAFFNDVYKSYHDHIRTMEHVVVIDASKPLAQVQSDIQIALEDYMKHHAANASY</sequence>
<dbReference type="EC" id="2.7.4.9" evidence="2 12"/>
<organism evidence="14 15">
    <name type="scientific">Legionella londiniensis</name>
    <dbReference type="NCBI Taxonomy" id="45068"/>
    <lineage>
        <taxon>Bacteria</taxon>
        <taxon>Pseudomonadati</taxon>
        <taxon>Pseudomonadota</taxon>
        <taxon>Gammaproteobacteria</taxon>
        <taxon>Legionellales</taxon>
        <taxon>Legionellaceae</taxon>
        <taxon>Legionella</taxon>
    </lineage>
</organism>
<dbReference type="GO" id="GO:0005524">
    <property type="term" value="F:ATP binding"/>
    <property type="evidence" value="ECO:0007669"/>
    <property type="project" value="UniProtKB-UniRule"/>
</dbReference>
<dbReference type="InterPro" id="IPR039430">
    <property type="entry name" value="Thymidylate_kin-like_dom"/>
</dbReference>
<dbReference type="STRING" id="45068.Llon_1516"/>
<accession>A0A0W0VLC9</accession>
<dbReference type="PANTHER" id="PTHR10344:SF4">
    <property type="entry name" value="UMP-CMP KINASE 2, MITOCHONDRIAL"/>
    <property type="match status" value="1"/>
</dbReference>
<evidence type="ECO:0000256" key="6">
    <source>
        <dbReference type="ARBA" id="ARBA00022741"/>
    </source>
</evidence>
<evidence type="ECO:0000256" key="11">
    <source>
        <dbReference type="ARBA" id="ARBA00057735"/>
    </source>
</evidence>
<dbReference type="NCBIfam" id="TIGR00041">
    <property type="entry name" value="DTMP_kinase"/>
    <property type="match status" value="1"/>
</dbReference>
<comment type="function">
    <text evidence="11 12">Phosphorylation of dTMP to form dTDP in both de novo and salvage pathways of dTTP synthesis.</text>
</comment>
<dbReference type="GO" id="GO:0006233">
    <property type="term" value="P:dTDP biosynthetic process"/>
    <property type="evidence" value="ECO:0007669"/>
    <property type="project" value="InterPro"/>
</dbReference>
<evidence type="ECO:0000256" key="12">
    <source>
        <dbReference type="HAMAP-Rule" id="MF_00165"/>
    </source>
</evidence>
<dbReference type="Proteomes" id="UP000054997">
    <property type="component" value="Unassembled WGS sequence"/>
</dbReference>
<reference evidence="14 15" key="1">
    <citation type="submission" date="2015-11" db="EMBL/GenBank/DDBJ databases">
        <title>Genomic analysis of 38 Legionella species identifies large and diverse effector repertoires.</title>
        <authorList>
            <person name="Burstein D."/>
            <person name="Amaro F."/>
            <person name="Zusman T."/>
            <person name="Lifshitz Z."/>
            <person name="Cohen O."/>
            <person name="Gilbert J.A."/>
            <person name="Pupko T."/>
            <person name="Shuman H.A."/>
            <person name="Segal G."/>
        </authorList>
    </citation>
    <scope>NUCLEOTIDE SEQUENCE [LARGE SCALE GENOMIC DNA]</scope>
    <source>
        <strain evidence="14 15">ATCC 49505</strain>
    </source>
</reference>
<comment type="catalytic activity">
    <reaction evidence="10 12">
        <text>dTMP + ATP = dTDP + ADP</text>
        <dbReference type="Rhea" id="RHEA:13517"/>
        <dbReference type="ChEBI" id="CHEBI:30616"/>
        <dbReference type="ChEBI" id="CHEBI:58369"/>
        <dbReference type="ChEBI" id="CHEBI:63528"/>
        <dbReference type="ChEBI" id="CHEBI:456216"/>
        <dbReference type="EC" id="2.7.4.9"/>
    </reaction>
</comment>
<dbReference type="InterPro" id="IPR018094">
    <property type="entry name" value="Thymidylate_kinase"/>
</dbReference>
<dbReference type="AlphaFoldDB" id="A0A0W0VLC9"/>
<dbReference type="GO" id="GO:0004798">
    <property type="term" value="F:dTMP kinase activity"/>
    <property type="evidence" value="ECO:0007669"/>
    <property type="project" value="UniProtKB-UniRule"/>
</dbReference>
<evidence type="ECO:0000256" key="3">
    <source>
        <dbReference type="ARBA" id="ARBA00017144"/>
    </source>
</evidence>
<proteinExistence type="inferred from homology"/>
<keyword evidence="15" id="KW-1185">Reference proteome</keyword>
<dbReference type="GO" id="GO:0005829">
    <property type="term" value="C:cytosol"/>
    <property type="evidence" value="ECO:0007669"/>
    <property type="project" value="TreeGrafter"/>
</dbReference>
<keyword evidence="7 12" id="KW-0418">Kinase</keyword>
<comment type="similarity">
    <text evidence="1 12">Belongs to the thymidylate kinase family.</text>
</comment>
<feature type="domain" description="Thymidylate kinase-like" evidence="13">
    <location>
        <begin position="12"/>
        <end position="201"/>
    </location>
</feature>
<evidence type="ECO:0000256" key="9">
    <source>
        <dbReference type="ARBA" id="ARBA00029962"/>
    </source>
</evidence>
<dbReference type="HAMAP" id="MF_00165">
    <property type="entry name" value="Thymidylate_kinase"/>
    <property type="match status" value="1"/>
</dbReference>
<gene>
    <name evidence="12 14" type="primary">tmk</name>
    <name evidence="14" type="ORF">Llon_1516</name>
</gene>
<name>A0A0W0VLC9_9GAMM</name>
<evidence type="ECO:0000259" key="13">
    <source>
        <dbReference type="Pfam" id="PF02223"/>
    </source>
</evidence>
<dbReference type="Pfam" id="PF02223">
    <property type="entry name" value="Thymidylate_kin"/>
    <property type="match status" value="1"/>
</dbReference>
<feature type="binding site" evidence="12">
    <location>
        <begin position="14"/>
        <end position="21"/>
    </location>
    <ligand>
        <name>ATP</name>
        <dbReference type="ChEBI" id="CHEBI:30616"/>
    </ligand>
</feature>
<evidence type="ECO:0000313" key="15">
    <source>
        <dbReference type="Proteomes" id="UP000054997"/>
    </source>
</evidence>
<dbReference type="FunFam" id="3.40.50.300:FF:000225">
    <property type="entry name" value="Thymidylate kinase"/>
    <property type="match status" value="1"/>
</dbReference>
<evidence type="ECO:0000256" key="2">
    <source>
        <dbReference type="ARBA" id="ARBA00012980"/>
    </source>
</evidence>
<comment type="caution">
    <text evidence="14">The sequence shown here is derived from an EMBL/GenBank/DDBJ whole genome shotgun (WGS) entry which is preliminary data.</text>
</comment>
<keyword evidence="8 12" id="KW-0067">ATP-binding</keyword>
<dbReference type="EMBL" id="LNYK01000019">
    <property type="protein sequence ID" value="KTD20630.1"/>
    <property type="molecule type" value="Genomic_DNA"/>
</dbReference>
<dbReference type="SUPFAM" id="SSF52540">
    <property type="entry name" value="P-loop containing nucleoside triphosphate hydrolases"/>
    <property type="match status" value="1"/>
</dbReference>
<keyword evidence="4 12" id="KW-0808">Transferase</keyword>
<evidence type="ECO:0000256" key="8">
    <source>
        <dbReference type="ARBA" id="ARBA00022840"/>
    </source>
</evidence>
<dbReference type="PANTHER" id="PTHR10344">
    <property type="entry name" value="THYMIDYLATE KINASE"/>
    <property type="match status" value="1"/>
</dbReference>
<dbReference type="GO" id="GO:0006227">
    <property type="term" value="P:dUDP biosynthetic process"/>
    <property type="evidence" value="ECO:0007669"/>
    <property type="project" value="TreeGrafter"/>
</dbReference>
<dbReference type="PATRIC" id="fig|45068.5.peg.1645"/>
<keyword evidence="5 12" id="KW-0545">Nucleotide biosynthesis</keyword>
<evidence type="ECO:0000256" key="5">
    <source>
        <dbReference type="ARBA" id="ARBA00022727"/>
    </source>
</evidence>
<dbReference type="GO" id="GO:0006235">
    <property type="term" value="P:dTTP biosynthetic process"/>
    <property type="evidence" value="ECO:0007669"/>
    <property type="project" value="UniProtKB-UniRule"/>
</dbReference>
<evidence type="ECO:0000256" key="7">
    <source>
        <dbReference type="ARBA" id="ARBA00022777"/>
    </source>
</evidence>
<dbReference type="CDD" id="cd01672">
    <property type="entry name" value="TMPK"/>
    <property type="match status" value="1"/>
</dbReference>
<evidence type="ECO:0000256" key="10">
    <source>
        <dbReference type="ARBA" id="ARBA00048743"/>
    </source>
</evidence>
<keyword evidence="6 12" id="KW-0547">Nucleotide-binding</keyword>
<evidence type="ECO:0000313" key="14">
    <source>
        <dbReference type="EMBL" id="KTD20630.1"/>
    </source>
</evidence>
<evidence type="ECO:0000256" key="4">
    <source>
        <dbReference type="ARBA" id="ARBA00022679"/>
    </source>
</evidence>
<dbReference type="OrthoDB" id="9774907at2"/>
<dbReference type="Gene3D" id="3.40.50.300">
    <property type="entry name" value="P-loop containing nucleotide triphosphate hydrolases"/>
    <property type="match status" value="1"/>
</dbReference>
<dbReference type="InterPro" id="IPR027417">
    <property type="entry name" value="P-loop_NTPase"/>
</dbReference>